<dbReference type="AlphaFoldDB" id="A0A2P5CHU4"/>
<organism evidence="1 2">
    <name type="scientific">Parasponia andersonii</name>
    <name type="common">Sponia andersonii</name>
    <dbReference type="NCBI Taxonomy" id="3476"/>
    <lineage>
        <taxon>Eukaryota</taxon>
        <taxon>Viridiplantae</taxon>
        <taxon>Streptophyta</taxon>
        <taxon>Embryophyta</taxon>
        <taxon>Tracheophyta</taxon>
        <taxon>Spermatophyta</taxon>
        <taxon>Magnoliopsida</taxon>
        <taxon>eudicotyledons</taxon>
        <taxon>Gunneridae</taxon>
        <taxon>Pentapetalae</taxon>
        <taxon>rosids</taxon>
        <taxon>fabids</taxon>
        <taxon>Rosales</taxon>
        <taxon>Cannabaceae</taxon>
        <taxon>Parasponia</taxon>
    </lineage>
</organism>
<evidence type="ECO:0000313" key="2">
    <source>
        <dbReference type="Proteomes" id="UP000237105"/>
    </source>
</evidence>
<dbReference type="EMBL" id="JXTB01000129">
    <property type="protein sequence ID" value="PON60598.1"/>
    <property type="molecule type" value="Genomic_DNA"/>
</dbReference>
<comment type="caution">
    <text evidence="1">The sequence shown here is derived from an EMBL/GenBank/DDBJ whole genome shotgun (WGS) entry which is preliminary data.</text>
</comment>
<protein>
    <submittedName>
        <fullName evidence="1">Uncharacterized protein</fullName>
    </submittedName>
</protein>
<reference evidence="2" key="1">
    <citation type="submission" date="2016-06" db="EMBL/GenBank/DDBJ databases">
        <title>Parallel loss of symbiosis genes in relatives of nitrogen-fixing non-legume Parasponia.</title>
        <authorList>
            <person name="Van Velzen R."/>
            <person name="Holmer R."/>
            <person name="Bu F."/>
            <person name="Rutten L."/>
            <person name="Van Zeijl A."/>
            <person name="Liu W."/>
            <person name="Santuari L."/>
            <person name="Cao Q."/>
            <person name="Sharma T."/>
            <person name="Shen D."/>
            <person name="Roswanjaya Y."/>
            <person name="Wardhani T."/>
            <person name="Kalhor M.S."/>
            <person name="Jansen J."/>
            <person name="Van den Hoogen J."/>
            <person name="Gungor B."/>
            <person name="Hartog M."/>
            <person name="Hontelez J."/>
            <person name="Verver J."/>
            <person name="Yang W.-C."/>
            <person name="Schijlen E."/>
            <person name="Repin R."/>
            <person name="Schilthuizen M."/>
            <person name="Schranz E."/>
            <person name="Heidstra R."/>
            <person name="Miyata K."/>
            <person name="Fedorova E."/>
            <person name="Kohlen W."/>
            <person name="Bisseling T."/>
            <person name="Smit S."/>
            <person name="Geurts R."/>
        </authorList>
    </citation>
    <scope>NUCLEOTIDE SEQUENCE [LARGE SCALE GENOMIC DNA]</scope>
    <source>
        <strain evidence="2">cv. WU1-14</strain>
    </source>
</reference>
<name>A0A2P5CHU4_PARAD</name>
<dbReference type="Proteomes" id="UP000237105">
    <property type="component" value="Unassembled WGS sequence"/>
</dbReference>
<keyword evidence="2" id="KW-1185">Reference proteome</keyword>
<evidence type="ECO:0000313" key="1">
    <source>
        <dbReference type="EMBL" id="PON60598.1"/>
    </source>
</evidence>
<proteinExistence type="predicted"/>
<accession>A0A2P5CHU4</accession>
<gene>
    <name evidence="1" type="ORF">PanWU01x14_152100</name>
</gene>
<sequence length="124" mass="14606">MALFHRSIKSDVIFVFSFILIIKDLFSSRIFRSTRITQLREFGYSLIYYDCLANENYSGFEVGLIPRPFHWRKGRTFCYKVECTEICYKDHPVFEDLQCSASLSADVELIVTRSCLIYLLSLEF</sequence>